<dbReference type="Proteomes" id="UP000008909">
    <property type="component" value="Unassembled WGS sequence"/>
</dbReference>
<dbReference type="AlphaFoldDB" id="G7YGD5"/>
<reference evidence="2" key="1">
    <citation type="journal article" date="2011" name="Genome Biol.">
        <title>The draft genome of the carcinogenic human liver fluke Clonorchis sinensis.</title>
        <authorList>
            <person name="Wang X."/>
            <person name="Chen W."/>
            <person name="Huang Y."/>
            <person name="Sun J."/>
            <person name="Men J."/>
            <person name="Liu H."/>
            <person name="Luo F."/>
            <person name="Guo L."/>
            <person name="Lv X."/>
            <person name="Deng C."/>
            <person name="Zhou C."/>
            <person name="Fan Y."/>
            <person name="Li X."/>
            <person name="Huang L."/>
            <person name="Hu Y."/>
            <person name="Liang C."/>
            <person name="Hu X."/>
            <person name="Xu J."/>
            <person name="Yu X."/>
        </authorList>
    </citation>
    <scope>NUCLEOTIDE SEQUENCE [LARGE SCALE GENOMIC DNA]</scope>
    <source>
        <strain evidence="2">Henan</strain>
    </source>
</reference>
<evidence type="ECO:0000313" key="3">
    <source>
        <dbReference type="Proteomes" id="UP000008909"/>
    </source>
</evidence>
<keyword evidence="3" id="KW-1185">Reference proteome</keyword>
<name>G7YGD5_CLOSI</name>
<feature type="region of interest" description="Disordered" evidence="1">
    <location>
        <begin position="50"/>
        <end position="72"/>
    </location>
</feature>
<evidence type="ECO:0000313" key="2">
    <source>
        <dbReference type="EMBL" id="GAA52018.1"/>
    </source>
</evidence>
<evidence type="ECO:0000256" key="1">
    <source>
        <dbReference type="SAM" id="MobiDB-lite"/>
    </source>
</evidence>
<organism evidence="2 3">
    <name type="scientific">Clonorchis sinensis</name>
    <name type="common">Chinese liver fluke</name>
    <dbReference type="NCBI Taxonomy" id="79923"/>
    <lineage>
        <taxon>Eukaryota</taxon>
        <taxon>Metazoa</taxon>
        <taxon>Spiralia</taxon>
        <taxon>Lophotrochozoa</taxon>
        <taxon>Platyhelminthes</taxon>
        <taxon>Trematoda</taxon>
        <taxon>Digenea</taxon>
        <taxon>Opisthorchiida</taxon>
        <taxon>Opisthorchiata</taxon>
        <taxon>Opisthorchiidae</taxon>
        <taxon>Clonorchis</taxon>
    </lineage>
</organism>
<protein>
    <submittedName>
        <fullName evidence="2">Uncharacterized protein</fullName>
    </submittedName>
</protein>
<accession>G7YGD5</accession>
<feature type="compositionally biased region" description="Basic and acidic residues" evidence="1">
    <location>
        <begin position="50"/>
        <end position="63"/>
    </location>
</feature>
<proteinExistence type="predicted"/>
<dbReference type="EMBL" id="DF143230">
    <property type="protein sequence ID" value="GAA52018.1"/>
    <property type="molecule type" value="Genomic_DNA"/>
</dbReference>
<gene>
    <name evidence="2" type="ORF">CLF_107228</name>
</gene>
<sequence length="391" mass="44690">MDYEARLVVLDLFPLEYRRLRGDLILTYALFEQGLANRFFTVDPANTRRGHGERQLLKDRNKTDPGNLGESPDPVYQSVRKYSARIFMPEVWLIRWTMKFAVFGKVSLRMGCPERVVNNGEVMDASFSELVLFETGSCSRFMPAYHLATNVKILPSVRLRLHFRVNPTYFRAFLIKFRDFYMRFPQRHNARIHSIGVLTPMSFRTKLASRHIVRQLFVHRNGLIRLPFSSMDRPVFISRLQNIHVFALLLMLTAYIPTDIPGPAAAQVYLQILSSVSCLSSASSQLKLTLPKAFVRSFLFQEPRSNRRRGIEIQQQVMYSLELDEDQYGANLDSDVVQDSASENSGNIESRIEPQSRSAAVCSDCNVLATSIDLVVKCSRYSVKAGSDIRA</sequence>
<reference key="2">
    <citation type="submission" date="2011-10" db="EMBL/GenBank/DDBJ databases">
        <title>The genome and transcriptome sequence of Clonorchis sinensis provide insights into the carcinogenic liver fluke.</title>
        <authorList>
            <person name="Wang X."/>
            <person name="Huang Y."/>
            <person name="Chen W."/>
            <person name="Liu H."/>
            <person name="Guo L."/>
            <person name="Chen Y."/>
            <person name="Luo F."/>
            <person name="Zhou W."/>
            <person name="Sun J."/>
            <person name="Mao Q."/>
            <person name="Liang P."/>
            <person name="Zhou C."/>
            <person name="Tian Y."/>
            <person name="Men J."/>
            <person name="Lv X."/>
            <person name="Huang L."/>
            <person name="Zhou J."/>
            <person name="Hu Y."/>
            <person name="Li R."/>
            <person name="Zhang F."/>
            <person name="Lei H."/>
            <person name="Li X."/>
            <person name="Hu X."/>
            <person name="Liang C."/>
            <person name="Xu J."/>
            <person name="Wu Z."/>
            <person name="Yu X."/>
        </authorList>
    </citation>
    <scope>NUCLEOTIDE SEQUENCE</scope>
    <source>
        <strain>Henan</strain>
    </source>
</reference>